<dbReference type="AlphaFoldDB" id="A0A9Q0GXB0"/>
<feature type="region of interest" description="Disordered" evidence="1">
    <location>
        <begin position="1"/>
        <end position="26"/>
    </location>
</feature>
<dbReference type="EMBL" id="JAMYWD010000011">
    <property type="protein sequence ID" value="KAJ4954338.1"/>
    <property type="molecule type" value="Genomic_DNA"/>
</dbReference>
<dbReference type="Proteomes" id="UP001141806">
    <property type="component" value="Unassembled WGS sequence"/>
</dbReference>
<sequence length="101" mass="11614">MALERESNGESNEGFDSGFLVNDDDLLGGFRRDRRRLRSCRARVLHSSRGQGFEKRYIKGRNKFVITINKYCCREEKMVEIPSCGEGEMRACKKLTFGDGQ</sequence>
<proteinExistence type="predicted"/>
<evidence type="ECO:0000313" key="2">
    <source>
        <dbReference type="EMBL" id="KAJ4954338.1"/>
    </source>
</evidence>
<gene>
    <name evidence="2" type="ORF">NE237_011121</name>
</gene>
<comment type="caution">
    <text evidence="2">The sequence shown here is derived from an EMBL/GenBank/DDBJ whole genome shotgun (WGS) entry which is preliminary data.</text>
</comment>
<evidence type="ECO:0000313" key="3">
    <source>
        <dbReference type="Proteomes" id="UP001141806"/>
    </source>
</evidence>
<protein>
    <submittedName>
        <fullName evidence="2">Uncharacterized protein</fullName>
    </submittedName>
</protein>
<evidence type="ECO:0000256" key="1">
    <source>
        <dbReference type="SAM" id="MobiDB-lite"/>
    </source>
</evidence>
<organism evidence="2 3">
    <name type="scientific">Protea cynaroides</name>
    <dbReference type="NCBI Taxonomy" id="273540"/>
    <lineage>
        <taxon>Eukaryota</taxon>
        <taxon>Viridiplantae</taxon>
        <taxon>Streptophyta</taxon>
        <taxon>Embryophyta</taxon>
        <taxon>Tracheophyta</taxon>
        <taxon>Spermatophyta</taxon>
        <taxon>Magnoliopsida</taxon>
        <taxon>Proteales</taxon>
        <taxon>Proteaceae</taxon>
        <taxon>Protea</taxon>
    </lineage>
</organism>
<keyword evidence="3" id="KW-1185">Reference proteome</keyword>
<accession>A0A9Q0GXB0</accession>
<name>A0A9Q0GXB0_9MAGN</name>
<reference evidence="2" key="1">
    <citation type="journal article" date="2023" name="Plant J.">
        <title>The genome of the king protea, Protea cynaroides.</title>
        <authorList>
            <person name="Chang J."/>
            <person name="Duong T.A."/>
            <person name="Schoeman C."/>
            <person name="Ma X."/>
            <person name="Roodt D."/>
            <person name="Barker N."/>
            <person name="Li Z."/>
            <person name="Van de Peer Y."/>
            <person name="Mizrachi E."/>
        </authorList>
    </citation>
    <scope>NUCLEOTIDE SEQUENCE</scope>
    <source>
        <tissue evidence="2">Young leaves</tissue>
    </source>
</reference>